<name>A0A8E0RZ85_9TREM</name>
<organism evidence="6 7">
    <name type="scientific">Fasciolopsis buskii</name>
    <dbReference type="NCBI Taxonomy" id="27845"/>
    <lineage>
        <taxon>Eukaryota</taxon>
        <taxon>Metazoa</taxon>
        <taxon>Spiralia</taxon>
        <taxon>Lophotrochozoa</taxon>
        <taxon>Platyhelminthes</taxon>
        <taxon>Trematoda</taxon>
        <taxon>Digenea</taxon>
        <taxon>Plagiorchiida</taxon>
        <taxon>Echinostomata</taxon>
        <taxon>Echinostomatoidea</taxon>
        <taxon>Fasciolidae</taxon>
        <taxon>Fasciolopsis</taxon>
    </lineage>
</organism>
<dbReference type="InterPro" id="IPR051973">
    <property type="entry name" value="tRNA_Anticodon_Mtase-Reg"/>
</dbReference>
<dbReference type="PANTHER" id="PTHR14344:SF3">
    <property type="entry name" value="WD REPEAT-CONTAINING PROTEIN 6"/>
    <property type="match status" value="1"/>
</dbReference>
<evidence type="ECO:0000256" key="4">
    <source>
        <dbReference type="ARBA" id="ARBA00022694"/>
    </source>
</evidence>
<keyword evidence="4" id="KW-0819">tRNA processing</keyword>
<sequence length="614" mass="67378">MVTDETSSSLNASVCYSGLVKCFADLDYVNTLGFWGATFGQVVIRADYFRFTASGRLIHDNHSELQTLHCQKGVIFSLDLCVLAQSNQCNLVSAAEDRSIAVWTTVLKTVGDDDDDVTKFRGPWELLYRLDGGAPAGDVIFQSRIRMVVASSLGMLAVGEDCRIVWYPWSAISEMKVINGTHRGHGIWCADLRISQTSGTDDAILVSGGNDGAVCVQSLRLAGQSELEVLNSQDLPDLTKSESLILTDSHTSRRALLPSPDSDEDFPRSIFFGPEGRLFYLTNMGRMYMAAVSVDCSKPTSSHVQPYFRESIVNTVLYNRCYDRSLNPLLLTSASTHPSLSGLFSGYSVCSTNVDHTLLAIGDRAGRVYLFQFLNDHPYLVCTDFICLDQKLMKLIWLGADLLMVATRGGSATLLRVQRDTVPALFISPFVTLTLPVGLGMRWINTGCLCPVSSESEELMTHPVILLVVGTRDGGLYLFRVNWSETSDSSVSPVWSLEACHGRGGCTAVLCFPLDSSSNTSLVISCGRTHGELRCWTANSIQGTLLLRSLIPNSAHLTWVERFHAIGDGRLFALGFQSVSGFNVQLIFAVRFIRIFASHAICLRSVSVRFISDN</sequence>
<reference evidence="6" key="1">
    <citation type="submission" date="2019-05" db="EMBL/GenBank/DDBJ databases">
        <title>Annotation for the trematode Fasciolopsis buski.</title>
        <authorList>
            <person name="Choi Y.-J."/>
        </authorList>
    </citation>
    <scope>NUCLEOTIDE SEQUENCE</scope>
    <source>
        <strain evidence="6">HT</strain>
        <tissue evidence="6">Whole worm</tissue>
    </source>
</reference>
<dbReference type="AlphaFoldDB" id="A0A8E0RZ85"/>
<keyword evidence="2" id="KW-0963">Cytoplasm</keyword>
<comment type="caution">
    <text evidence="6">The sequence shown here is derived from an EMBL/GenBank/DDBJ whole genome shotgun (WGS) entry which is preliminary data.</text>
</comment>
<comment type="subcellular location">
    <subcellularLocation>
        <location evidence="1">Cytoplasm</location>
    </subcellularLocation>
</comment>
<gene>
    <name evidence="6" type="ORF">FBUS_01625</name>
</gene>
<accession>A0A8E0RZ85</accession>
<dbReference type="PANTHER" id="PTHR14344">
    <property type="entry name" value="WD REPEAT PROTEIN"/>
    <property type="match status" value="1"/>
</dbReference>
<keyword evidence="3" id="KW-0853">WD repeat</keyword>
<dbReference type="InterPro" id="IPR036322">
    <property type="entry name" value="WD40_repeat_dom_sf"/>
</dbReference>
<keyword evidence="5" id="KW-0677">Repeat</keyword>
<dbReference type="GO" id="GO:0030488">
    <property type="term" value="P:tRNA methylation"/>
    <property type="evidence" value="ECO:0007669"/>
    <property type="project" value="TreeGrafter"/>
</dbReference>
<dbReference type="InterPro" id="IPR015943">
    <property type="entry name" value="WD40/YVTN_repeat-like_dom_sf"/>
</dbReference>
<evidence type="ECO:0000256" key="2">
    <source>
        <dbReference type="ARBA" id="ARBA00022490"/>
    </source>
</evidence>
<dbReference type="OrthoDB" id="5594999at2759"/>
<dbReference type="EMBL" id="LUCM01005749">
    <property type="protein sequence ID" value="KAA0192343.1"/>
    <property type="molecule type" value="Genomic_DNA"/>
</dbReference>
<evidence type="ECO:0000313" key="7">
    <source>
        <dbReference type="Proteomes" id="UP000728185"/>
    </source>
</evidence>
<dbReference type="SUPFAM" id="SSF50978">
    <property type="entry name" value="WD40 repeat-like"/>
    <property type="match status" value="1"/>
</dbReference>
<evidence type="ECO:0000313" key="6">
    <source>
        <dbReference type="EMBL" id="KAA0192343.1"/>
    </source>
</evidence>
<evidence type="ECO:0000256" key="5">
    <source>
        <dbReference type="ARBA" id="ARBA00022737"/>
    </source>
</evidence>
<evidence type="ECO:0000256" key="3">
    <source>
        <dbReference type="ARBA" id="ARBA00022574"/>
    </source>
</evidence>
<dbReference type="Gene3D" id="2.130.10.10">
    <property type="entry name" value="YVTN repeat-like/Quinoprotein amine dehydrogenase"/>
    <property type="match status" value="1"/>
</dbReference>
<evidence type="ECO:0000256" key="1">
    <source>
        <dbReference type="ARBA" id="ARBA00004496"/>
    </source>
</evidence>
<dbReference type="GO" id="GO:0005737">
    <property type="term" value="C:cytoplasm"/>
    <property type="evidence" value="ECO:0007669"/>
    <property type="project" value="UniProtKB-SubCell"/>
</dbReference>
<dbReference type="Proteomes" id="UP000728185">
    <property type="component" value="Unassembled WGS sequence"/>
</dbReference>
<proteinExistence type="predicted"/>
<protein>
    <submittedName>
        <fullName evidence="6">Uncharacterized protein</fullName>
    </submittedName>
</protein>
<keyword evidence="7" id="KW-1185">Reference proteome</keyword>